<dbReference type="InParanoid" id="A0A2J7QT46"/>
<evidence type="ECO:0000313" key="5">
    <source>
        <dbReference type="EMBL" id="PNF31747.1"/>
    </source>
</evidence>
<dbReference type="GO" id="GO:1902369">
    <property type="term" value="P:negative regulation of RNA catabolic process"/>
    <property type="evidence" value="ECO:0007669"/>
    <property type="project" value="TreeGrafter"/>
</dbReference>
<feature type="region of interest" description="Disordered" evidence="4">
    <location>
        <begin position="53"/>
        <end position="84"/>
    </location>
</feature>
<dbReference type="EMBL" id="NEVH01011202">
    <property type="protein sequence ID" value="PNF31747.1"/>
    <property type="molecule type" value="Genomic_DNA"/>
</dbReference>
<dbReference type="PANTHER" id="PTHR13471">
    <property type="entry name" value="TETRATRICOPEPTIDE-LIKE HELICAL"/>
    <property type="match status" value="1"/>
</dbReference>
<protein>
    <recommendedName>
        <fullName evidence="7">Protein NRDE2-like protein</fullName>
    </recommendedName>
</protein>
<dbReference type="PANTHER" id="PTHR13471:SF0">
    <property type="entry name" value="NUCLEAR EXOSOME REGULATOR NRDE2"/>
    <property type="match status" value="1"/>
</dbReference>
<evidence type="ECO:0000256" key="4">
    <source>
        <dbReference type="SAM" id="MobiDB-lite"/>
    </source>
</evidence>
<dbReference type="InterPro" id="IPR013633">
    <property type="entry name" value="NRDE-2"/>
</dbReference>
<dbReference type="GO" id="GO:0031048">
    <property type="term" value="P:regulatory ncRNA-mediated heterochromatin formation"/>
    <property type="evidence" value="ECO:0007669"/>
    <property type="project" value="TreeGrafter"/>
</dbReference>
<keyword evidence="3" id="KW-0539">Nucleus</keyword>
<dbReference type="Pfam" id="PF08424">
    <property type="entry name" value="NRDE-2"/>
    <property type="match status" value="1"/>
</dbReference>
<accession>A0A2J7QT46</accession>
<dbReference type="FunCoup" id="A0A2J7QT46">
    <property type="interactions" value="980"/>
</dbReference>
<comment type="subcellular location">
    <subcellularLocation>
        <location evidence="1">Nucleus</location>
    </subcellularLocation>
</comment>
<evidence type="ECO:0008006" key="7">
    <source>
        <dbReference type="Google" id="ProtNLM"/>
    </source>
</evidence>
<dbReference type="Proteomes" id="UP000235965">
    <property type="component" value="Unassembled WGS sequence"/>
</dbReference>
<comment type="caution">
    <text evidence="5">The sequence shown here is derived from an EMBL/GenBank/DDBJ whole genome shotgun (WGS) entry which is preliminary data.</text>
</comment>
<proteinExistence type="inferred from homology"/>
<dbReference type="SMART" id="SM00386">
    <property type="entry name" value="HAT"/>
    <property type="match status" value="5"/>
</dbReference>
<dbReference type="GO" id="GO:0071013">
    <property type="term" value="C:catalytic step 2 spliceosome"/>
    <property type="evidence" value="ECO:0007669"/>
    <property type="project" value="TreeGrafter"/>
</dbReference>
<evidence type="ECO:0000313" key="6">
    <source>
        <dbReference type="Proteomes" id="UP000235965"/>
    </source>
</evidence>
<keyword evidence="6" id="KW-1185">Reference proteome</keyword>
<comment type="similarity">
    <text evidence="2">Belongs to the NRDE2 family.</text>
</comment>
<organism evidence="5 6">
    <name type="scientific">Cryptotermes secundus</name>
    <dbReference type="NCBI Taxonomy" id="105785"/>
    <lineage>
        <taxon>Eukaryota</taxon>
        <taxon>Metazoa</taxon>
        <taxon>Ecdysozoa</taxon>
        <taxon>Arthropoda</taxon>
        <taxon>Hexapoda</taxon>
        <taxon>Insecta</taxon>
        <taxon>Pterygota</taxon>
        <taxon>Neoptera</taxon>
        <taxon>Polyneoptera</taxon>
        <taxon>Dictyoptera</taxon>
        <taxon>Blattodea</taxon>
        <taxon>Blattoidea</taxon>
        <taxon>Termitoidae</taxon>
        <taxon>Kalotermitidae</taxon>
        <taxon>Cryptotermitinae</taxon>
        <taxon>Cryptotermes</taxon>
    </lineage>
</organism>
<dbReference type="AlphaFoldDB" id="A0A2J7QT46"/>
<sequence length="1049" mass="119627">MSLFPAYSDGDSVPWKCNDQDIKRDDAVVADRLWLTNPSFSVEISQIPLPGEKKEQTLVSETSTAKRQTELPEHHKERKASCHKKLKSYHKQSRKVKEECDISIPADSSVFYEDKTCERGNLRVPTLARPAIPLYSVCHRSSLGWSNARKSPKKRKHLNRYFTHFQELSKILEESTSGVTEDTITVAHGNKLKAKKEQLNDSSEFSGDMHLEEELSKKTAQYNRSLTEQPSNVELWLKYVRFQDVISQFEKTYRRGGGAASARVRAERKLAILDKALLHNPDSEVLLKERFAIGETIFPSDVMSRQLGGMLEKQASNLALWHGYISATQCSLAMCTVPTVMQLYNRAMARLHQFRRGAPAAQTKPSEEKILALLHDCGLFLRQAGLWEQLWLLLRMYLELNLSQPDSSHFKIDSTLLEQIVTESEECILTSELPLSELWLRVEQLREGAHWLPWASDKDCEDPQRLVFSDDVSDFLHPITTASLLPHLATVVLMLLKIPVLPCRDTALRIINRHQTSWSLDAVEMLLPAFFPMGTVELECIGLFKDISQLAVGPQYLDQRLGQEHYLEFVMKVFRLCGDCLAEPSRTAFCVWWLRFERLLLVLDRLGITRLPQSRKKKLKSAVKEFLKQDQNRNNLLFYREYALLEWELGNHDGACKILTKVIVAQPGAVPVVSMLNEQEKSGLGSLYRTLCELYLSRARLKPEDASTHKQKALSVLLALSLGRPLSKTECSMELQAAAVDKFYHIGAELLEDVSAEATASVDGHLLPDFYVDWMSCYAWLLFLTQSTWAGGAVIENVLAKIAPASSSVFGVTVMSCRREALFENYVDMLHHHCSEAPGTYSVLREVLQRAIKEFPSNVYFLTTAAKLESGVGGIGSPWWKITRYFIRTDSVMAHLFLVLLARQRQYQQEDLVLQMPNYLHTAGPFVPDKSAKNRLQALFTLLKNEPLTKRCPLIWRMYMQFLYDHGTELTRRTAFYRAVEECPWVKALYIDAAKHLPEELPQVQDLIIEKELRLHVTPEELDILRDVERIADPLDESSDCQEPATGQK</sequence>
<dbReference type="STRING" id="105785.A0A2J7QT46"/>
<dbReference type="InterPro" id="IPR003107">
    <property type="entry name" value="HAT"/>
</dbReference>
<evidence type="ECO:0000256" key="3">
    <source>
        <dbReference type="ARBA" id="ARBA00023242"/>
    </source>
</evidence>
<gene>
    <name evidence="5" type="ORF">B7P43_G12160</name>
</gene>
<dbReference type="OrthoDB" id="297219at2759"/>
<evidence type="ECO:0000256" key="1">
    <source>
        <dbReference type="ARBA" id="ARBA00004123"/>
    </source>
</evidence>
<name>A0A2J7QT46_9NEOP</name>
<evidence type="ECO:0000256" key="2">
    <source>
        <dbReference type="ARBA" id="ARBA00009265"/>
    </source>
</evidence>
<reference evidence="5 6" key="1">
    <citation type="submission" date="2017-12" db="EMBL/GenBank/DDBJ databases">
        <title>Hemimetabolous genomes reveal molecular basis of termite eusociality.</title>
        <authorList>
            <person name="Harrison M.C."/>
            <person name="Jongepier E."/>
            <person name="Robertson H.M."/>
            <person name="Arning N."/>
            <person name="Bitard-Feildel T."/>
            <person name="Chao H."/>
            <person name="Childers C.P."/>
            <person name="Dinh H."/>
            <person name="Doddapaneni H."/>
            <person name="Dugan S."/>
            <person name="Gowin J."/>
            <person name="Greiner C."/>
            <person name="Han Y."/>
            <person name="Hu H."/>
            <person name="Hughes D.S.T."/>
            <person name="Huylmans A.-K."/>
            <person name="Kemena C."/>
            <person name="Kremer L.P.M."/>
            <person name="Lee S.L."/>
            <person name="Lopez-Ezquerra A."/>
            <person name="Mallet L."/>
            <person name="Monroy-Kuhn J.M."/>
            <person name="Moser A."/>
            <person name="Murali S.C."/>
            <person name="Muzny D.M."/>
            <person name="Otani S."/>
            <person name="Piulachs M.-D."/>
            <person name="Poelchau M."/>
            <person name="Qu J."/>
            <person name="Schaub F."/>
            <person name="Wada-Katsumata A."/>
            <person name="Worley K.C."/>
            <person name="Xie Q."/>
            <person name="Ylla G."/>
            <person name="Poulsen M."/>
            <person name="Gibbs R.A."/>
            <person name="Schal C."/>
            <person name="Richards S."/>
            <person name="Belles X."/>
            <person name="Korb J."/>
            <person name="Bornberg-Bauer E."/>
        </authorList>
    </citation>
    <scope>NUCLEOTIDE SEQUENCE [LARGE SCALE GENOMIC DNA]</scope>
    <source>
        <tissue evidence="5">Whole body</tissue>
    </source>
</reference>
<dbReference type="GO" id="GO:0006396">
    <property type="term" value="P:RNA processing"/>
    <property type="evidence" value="ECO:0007669"/>
    <property type="project" value="InterPro"/>
</dbReference>
<feature type="compositionally biased region" description="Polar residues" evidence="4">
    <location>
        <begin position="57"/>
        <end position="66"/>
    </location>
</feature>